<sequence length="281" mass="32093">MKIFVYGTLLRGMLRAPVLNDSEFLGLGFIQGSFYDLGEYPGVQDGNDPIYGEIYQIDTSTLEKLDRIEGYNPAAERQSLYLRKNVFVTPFDGGTPIEAITYFYNGDITGCNPIACGDYRRYIMENTSDDQWYLAYGSNMNHKQMIDRVGASKQVIAGYANDYQLVFNKRAEDGGVAANIDYIKGNQCPVLAYRLTKDQLNKLDIYERAGTHYIRLGLQFYFMDKEKPRFKLGHVYIAHPSIVTEYKVPSKNYLNAIRDGYIQNGFKTGELMLRGIHPFPY</sequence>
<evidence type="ECO:0000256" key="1">
    <source>
        <dbReference type="ARBA" id="ARBA00023239"/>
    </source>
</evidence>
<organism evidence="5">
    <name type="scientific">Candidatus Nitrotoga fabula</name>
    <dbReference type="NCBI Taxonomy" id="2182327"/>
    <lineage>
        <taxon>Bacteria</taxon>
        <taxon>Pseudomonadati</taxon>
        <taxon>Pseudomonadota</taxon>
        <taxon>Betaproteobacteria</taxon>
        <taxon>Nitrosomonadales</taxon>
        <taxon>Gallionellaceae</taxon>
        <taxon>Candidatus Nitrotoga</taxon>
    </lineage>
</organism>
<proteinExistence type="predicted"/>
<dbReference type="CDD" id="cd06661">
    <property type="entry name" value="GGCT_like"/>
    <property type="match status" value="2"/>
</dbReference>
<feature type="domain" description="Gamma-glutamylcyclotransferase AIG2-like" evidence="4">
    <location>
        <begin position="3"/>
        <end position="120"/>
    </location>
</feature>
<dbReference type="SUPFAM" id="SSF110857">
    <property type="entry name" value="Gamma-glutamyl cyclotransferase-like"/>
    <property type="match status" value="2"/>
</dbReference>
<evidence type="ECO:0000259" key="4">
    <source>
        <dbReference type="Pfam" id="PF06094"/>
    </source>
</evidence>
<dbReference type="InterPro" id="IPR036568">
    <property type="entry name" value="GGCT-like_sf"/>
</dbReference>
<evidence type="ECO:0000256" key="3">
    <source>
        <dbReference type="PIRSR" id="PIRSR617939-2"/>
    </source>
</evidence>
<reference evidence="5" key="1">
    <citation type="submission" date="2018-05" db="EMBL/GenBank/DDBJ databases">
        <authorList>
            <person name="Lanie J.A."/>
            <person name="Ng W.-L."/>
            <person name="Kazmierczak K.M."/>
            <person name="Andrzejewski T.M."/>
            <person name="Davidsen T.M."/>
            <person name="Wayne K.J."/>
            <person name="Tettelin H."/>
            <person name="Glass J.I."/>
            <person name="Rusch D."/>
            <person name="Podicherti R."/>
            <person name="Tsui H.-C.T."/>
            <person name="Winkler M.E."/>
        </authorList>
    </citation>
    <scope>NUCLEOTIDE SEQUENCE</scope>
    <source>
        <strain evidence="5">KNB</strain>
    </source>
</reference>
<keyword evidence="1" id="KW-0456">Lyase</keyword>
<feature type="binding site" evidence="3">
    <location>
        <begin position="133"/>
        <end position="138"/>
    </location>
    <ligand>
        <name>substrate</name>
    </ligand>
</feature>
<feature type="domain" description="Gamma-glutamylcyclotransferase AIG2-like" evidence="4">
    <location>
        <begin position="134"/>
        <end position="253"/>
    </location>
</feature>
<dbReference type="AlphaFoldDB" id="A0A2X0QW54"/>
<evidence type="ECO:0000256" key="2">
    <source>
        <dbReference type="PIRSR" id="PIRSR617939-1"/>
    </source>
</evidence>
<dbReference type="EMBL" id="LS423452">
    <property type="protein sequence ID" value="SPS05747.1"/>
    <property type="molecule type" value="Genomic_DNA"/>
</dbReference>
<accession>A0A2X0QW54</accession>
<feature type="binding site" evidence="3">
    <location>
        <position position="253"/>
    </location>
    <ligand>
        <name>substrate</name>
    </ligand>
</feature>
<gene>
    <name evidence="5" type="ORF">NITFAB_1337</name>
</gene>
<dbReference type="PANTHER" id="PTHR12935:SF0">
    <property type="entry name" value="GAMMA-GLUTAMYLCYCLOTRANSFERASE"/>
    <property type="match status" value="1"/>
</dbReference>
<dbReference type="Pfam" id="PF06094">
    <property type="entry name" value="GGACT"/>
    <property type="match status" value="2"/>
</dbReference>
<evidence type="ECO:0000313" key="5">
    <source>
        <dbReference type="EMBL" id="SPS05747.1"/>
    </source>
</evidence>
<feature type="active site" description="Proton acceptor" evidence="2">
    <location>
        <position position="207"/>
    </location>
</feature>
<dbReference type="GO" id="GO:0003839">
    <property type="term" value="F:gamma-glutamylcyclotransferase activity"/>
    <property type="evidence" value="ECO:0007669"/>
    <property type="project" value="InterPro"/>
</dbReference>
<dbReference type="InterPro" id="IPR013024">
    <property type="entry name" value="GGCT-like"/>
</dbReference>
<dbReference type="InterPro" id="IPR009288">
    <property type="entry name" value="AIG2-like_dom"/>
</dbReference>
<dbReference type="PANTHER" id="PTHR12935">
    <property type="entry name" value="GAMMA-GLUTAMYLCYCLOTRANSFERASE"/>
    <property type="match status" value="1"/>
</dbReference>
<dbReference type="InterPro" id="IPR017939">
    <property type="entry name" value="G-Glutamylcylcotransferase"/>
</dbReference>
<name>A0A2X0QW54_9PROT</name>
<protein>
    <recommendedName>
        <fullName evidence="4">Gamma-glutamylcyclotransferase AIG2-like domain-containing protein</fullName>
    </recommendedName>
</protein>
<dbReference type="Gene3D" id="3.10.490.10">
    <property type="entry name" value="Gamma-glutamyl cyclotransferase-like"/>
    <property type="match status" value="2"/>
</dbReference>